<organism evidence="1 2">
    <name type="scientific">Streptobacillus moniliformis (strain ATCC 14647 / DSM 12112 / NCTC 10651 / 9901)</name>
    <dbReference type="NCBI Taxonomy" id="519441"/>
    <lineage>
        <taxon>Bacteria</taxon>
        <taxon>Fusobacteriati</taxon>
        <taxon>Fusobacteriota</taxon>
        <taxon>Fusobacteriia</taxon>
        <taxon>Fusobacteriales</taxon>
        <taxon>Leptotrichiaceae</taxon>
        <taxon>Streptobacillus</taxon>
    </lineage>
</organism>
<name>D1AYJ4_STRM9</name>
<sequence>MKYNLKSFAKAINENYNKVRYMAQNDVFPFIKIKKNKERVVYLIDQLGMKKYILERKEYKC</sequence>
<gene>
    <name evidence="1" type="ordered locus">Smon_0904</name>
</gene>
<accession>D1AYJ4</accession>
<dbReference type="RefSeq" id="WP_012858919.1">
    <property type="nucleotide sequence ID" value="NC_013515.1"/>
</dbReference>
<dbReference type="STRING" id="519441.Smon_0904"/>
<reference evidence="1 2" key="1">
    <citation type="journal article" date="2009" name="Stand. Genomic Sci.">
        <title>Complete genome sequence of Streptobacillus moniliformis type strain (9901T).</title>
        <authorList>
            <person name="Nolan M."/>
            <person name="Gronow S."/>
            <person name="Lapidus A."/>
            <person name="Ivanova N."/>
            <person name="Copeland A."/>
            <person name="Lucas S."/>
            <person name="Del Rio T.G."/>
            <person name="Chen F."/>
            <person name="Tice H."/>
            <person name="Pitluck S."/>
            <person name="Cheng J.F."/>
            <person name="Sims D."/>
            <person name="Meincke L."/>
            <person name="Bruce D."/>
            <person name="Goodwin L."/>
            <person name="Brettin T."/>
            <person name="Han C."/>
            <person name="Detter J.C."/>
            <person name="Ovchinikova G."/>
            <person name="Pati A."/>
            <person name="Mavromatis K."/>
            <person name="Mikhailova N."/>
            <person name="Chen A."/>
            <person name="Palaniappan K."/>
            <person name="Land M."/>
            <person name="Hauser L."/>
            <person name="Chang Y.J."/>
            <person name="Jeffries C.D."/>
            <person name="Rohde M."/>
            <person name="Sproer C."/>
            <person name="Goker M."/>
            <person name="Bristow J."/>
            <person name="Eisen J.A."/>
            <person name="Markowitz V."/>
            <person name="Hugenholtz P."/>
            <person name="Kyrpides N.C."/>
            <person name="Klenk H.P."/>
            <person name="Chain P."/>
        </authorList>
    </citation>
    <scope>NUCLEOTIDE SEQUENCE [LARGE SCALE GENOMIC DNA]</scope>
    <source>
        <strain evidence="2">ATCC 14647 / DSM 12112 / NCTC 10651 / 9901</strain>
    </source>
</reference>
<proteinExistence type="predicted"/>
<evidence type="ECO:0000313" key="1">
    <source>
        <dbReference type="EMBL" id="ACZ01370.1"/>
    </source>
</evidence>
<dbReference type="AlphaFoldDB" id="D1AYJ4"/>
<keyword evidence="2" id="KW-1185">Reference proteome</keyword>
<dbReference type="EMBL" id="CP001779">
    <property type="protein sequence ID" value="ACZ01370.1"/>
    <property type="molecule type" value="Genomic_DNA"/>
</dbReference>
<protein>
    <submittedName>
        <fullName evidence="1">Uncharacterized protein</fullName>
    </submittedName>
</protein>
<dbReference type="KEGG" id="smf:Smon_0904"/>
<dbReference type="Proteomes" id="UP000002072">
    <property type="component" value="Chromosome"/>
</dbReference>
<dbReference type="HOGENOM" id="CLU_2920848_0_0_0"/>
<dbReference type="GeneID" id="29674251"/>
<evidence type="ECO:0000313" key="2">
    <source>
        <dbReference type="Proteomes" id="UP000002072"/>
    </source>
</evidence>